<gene>
    <name evidence="1" type="ORF">CN596_28405</name>
</gene>
<name>A0AB36SG55_9BACI</name>
<reference evidence="1 2" key="1">
    <citation type="submission" date="2017-09" db="EMBL/GenBank/DDBJ databases">
        <title>Large-scale bioinformatics analysis of Bacillus genomes uncovers conserved roles of natural products in bacterial physiology.</title>
        <authorList>
            <consortium name="Agbiome Team Llc"/>
            <person name="Bleich R.M."/>
            <person name="Kirk G.J."/>
            <person name="Santa Maria K.C."/>
            <person name="Allen S.E."/>
            <person name="Farag S."/>
            <person name="Shank E.A."/>
            <person name="Bowers A."/>
        </authorList>
    </citation>
    <scope>NUCLEOTIDE SEQUENCE [LARGE SCALE GENOMIC DNA]</scope>
    <source>
        <strain evidence="1 2">AFS027958</strain>
    </source>
</reference>
<evidence type="ECO:0000313" key="2">
    <source>
        <dbReference type="Proteomes" id="UP000220934"/>
    </source>
</evidence>
<accession>A0AB36SG55</accession>
<dbReference type="Proteomes" id="UP000220934">
    <property type="component" value="Unassembled WGS sequence"/>
</dbReference>
<organism evidence="1 2">
    <name type="scientific">Bacillus toyonensis</name>
    <dbReference type="NCBI Taxonomy" id="155322"/>
    <lineage>
        <taxon>Bacteria</taxon>
        <taxon>Bacillati</taxon>
        <taxon>Bacillota</taxon>
        <taxon>Bacilli</taxon>
        <taxon>Bacillales</taxon>
        <taxon>Bacillaceae</taxon>
        <taxon>Bacillus</taxon>
        <taxon>Bacillus cereus group</taxon>
    </lineage>
</organism>
<sequence>MVILTSLYRTNCDYYRIPKCTWNYLTKKGSVSLYDTLPFLSFYLPGSKTPTSKLSESEEVKWGMGTPH</sequence>
<dbReference type="AlphaFoldDB" id="A0AB36SG55"/>
<proteinExistence type="predicted"/>
<dbReference type="EMBL" id="NUAJ01000048">
    <property type="protein sequence ID" value="PEN46476.1"/>
    <property type="molecule type" value="Genomic_DNA"/>
</dbReference>
<protein>
    <submittedName>
        <fullName evidence="1">Uncharacterized protein</fullName>
    </submittedName>
</protein>
<comment type="caution">
    <text evidence="1">The sequence shown here is derived from an EMBL/GenBank/DDBJ whole genome shotgun (WGS) entry which is preliminary data.</text>
</comment>
<evidence type="ECO:0000313" key="1">
    <source>
        <dbReference type="EMBL" id="PEN46476.1"/>
    </source>
</evidence>